<keyword evidence="7" id="KW-0479">Metal-binding</keyword>
<dbReference type="GO" id="GO:0005737">
    <property type="term" value="C:cytoplasm"/>
    <property type="evidence" value="ECO:0007669"/>
    <property type="project" value="UniProtKB-SubCell"/>
</dbReference>
<dbReference type="InterPro" id="IPR002769">
    <property type="entry name" value="eIF6"/>
</dbReference>
<dbReference type="PROSITE" id="PS00028">
    <property type="entry name" value="ZINC_FINGER_C2H2_1"/>
    <property type="match status" value="4"/>
</dbReference>
<dbReference type="SMART" id="SM00355">
    <property type="entry name" value="ZnF_C2H2"/>
    <property type="match status" value="7"/>
</dbReference>
<dbReference type="AlphaFoldDB" id="A0A7R9A5D3"/>
<evidence type="ECO:0000256" key="6">
    <source>
        <dbReference type="HAMAP-Rule" id="MF_03132"/>
    </source>
</evidence>
<feature type="compositionally biased region" description="Basic and acidic residues" evidence="8">
    <location>
        <begin position="590"/>
        <end position="599"/>
    </location>
</feature>
<dbReference type="FunFam" id="3.75.10.10:FF:000001">
    <property type="entry name" value="Eukaryotic translation initiation factor 6"/>
    <property type="match status" value="1"/>
</dbReference>
<dbReference type="Proteomes" id="UP000677054">
    <property type="component" value="Unassembled WGS sequence"/>
</dbReference>
<dbReference type="PANTHER" id="PTHR10784">
    <property type="entry name" value="TRANSLATION INITIATION FACTOR 6"/>
    <property type="match status" value="1"/>
</dbReference>
<feature type="region of interest" description="Disordered" evidence="8">
    <location>
        <begin position="576"/>
        <end position="605"/>
    </location>
</feature>
<dbReference type="GO" id="GO:0005730">
    <property type="term" value="C:nucleolus"/>
    <property type="evidence" value="ECO:0007669"/>
    <property type="project" value="UniProtKB-SubCell"/>
</dbReference>
<keyword evidence="7" id="KW-0863">Zinc-finger</keyword>
<accession>A0A7R9A5D3</accession>
<comment type="function">
    <text evidence="6">Binds to the 60S ribosomal subunit and prevents its association with the 40S ribosomal subunit to form the 80S initiation complex in the cytoplasm. May also be involved in ribosome biogenesis.</text>
</comment>
<dbReference type="OrthoDB" id="4155914at2759"/>
<feature type="compositionally biased region" description="Polar residues" evidence="8">
    <location>
        <begin position="189"/>
        <end position="210"/>
    </location>
</feature>
<dbReference type="SMART" id="SM00654">
    <property type="entry name" value="eIF6"/>
    <property type="match status" value="1"/>
</dbReference>
<dbReference type="GO" id="GO:0003743">
    <property type="term" value="F:translation initiation factor activity"/>
    <property type="evidence" value="ECO:0007669"/>
    <property type="project" value="UniProtKB-UniRule"/>
</dbReference>
<dbReference type="Gene3D" id="3.75.10.10">
    <property type="entry name" value="L-arginine/glycine Amidinotransferase, Chain A"/>
    <property type="match status" value="1"/>
</dbReference>
<evidence type="ECO:0000256" key="8">
    <source>
        <dbReference type="SAM" id="MobiDB-lite"/>
    </source>
</evidence>
<keyword evidence="4 6" id="KW-0539">Nucleus</keyword>
<evidence type="ECO:0000256" key="2">
    <source>
        <dbReference type="ARBA" id="ARBA00022540"/>
    </source>
</evidence>
<proteinExistence type="inferred from homology"/>
<name>A0A7R9A5D3_9CRUS</name>
<feature type="region of interest" description="Disordered" evidence="8">
    <location>
        <begin position="149"/>
        <end position="247"/>
    </location>
</feature>
<feature type="domain" description="C2H2-type" evidence="9">
    <location>
        <begin position="615"/>
        <end position="642"/>
    </location>
</feature>
<dbReference type="GO" id="GO:0043023">
    <property type="term" value="F:ribosomal large subunit binding"/>
    <property type="evidence" value="ECO:0007669"/>
    <property type="project" value="UniProtKB-UniRule"/>
</dbReference>
<feature type="domain" description="C2H2-type" evidence="9">
    <location>
        <begin position="643"/>
        <end position="671"/>
    </location>
</feature>
<dbReference type="InterPro" id="IPR036236">
    <property type="entry name" value="Znf_C2H2_sf"/>
</dbReference>
<feature type="domain" description="C2H2-type" evidence="9">
    <location>
        <begin position="735"/>
        <end position="762"/>
    </location>
</feature>
<keyword evidence="7" id="KW-0862">Zinc</keyword>
<protein>
    <recommendedName>
        <fullName evidence="6">Eukaryotic translation initiation factor 6</fullName>
        <shortName evidence="6">eIF-6</shortName>
    </recommendedName>
</protein>
<feature type="domain" description="C2H2-type" evidence="9">
    <location>
        <begin position="702"/>
        <end position="725"/>
    </location>
</feature>
<sequence>MMMDIMNYYSSKPHMELSAQMIDKATTCVVCRKELYLGTSDCLSTAINLGPSQNTVKEKLGKIINVDLESFSGKIESICGKCFSAIICIDTLEGSVNAMKQDIVLTFSLANVSLAGNANDSKNLGTNKIESSGLSQAVETVVKPLGNMKLQNETSGQPSEADEELTAESVDEKTEDDMKQIDGFEDCPTDSTSLSESSHFQISSGANAESLSDDVTSDTVEGRHSPDSEFNTSDTASPAKGHLTPDASDKLFQPVLELRTDAIQNSFLPRDLTPSFRSNANGCEEISCMNVSGAARPPDASHACADDKGAVGSSSYKRLAEPCAGPTTRRRRFRYICDVCGKGCRDIVIHKRRHMGVRPFPCSRFYLLIISVCIHSTTLMLVLLWQPANNMASNAVGAAKVAPSCLVCRKHLAPGAFDCVNTTDVLRSSNKAVLGKLNSLLESNLRNLNLDVECICRRCFNLLDILENLEVMATNIKSDILTMFQESNPKFKDLSKQDPEPEQDENPVANQAITPVTIENQDASEVAVLSKHLSDIGVTLSLKNYDLEKNPKSEVSLSSSTTAKTPVKDEAKPVITFDGSTTDRPTLENGDEHGVEKTNGDLTGEGEDPSILPLWECEICRKKFKRKDDHVLHMKRHNKDYKWFCEYCGKGFVATADYKEHVQAIHQQIQSFTCEVCSRAFGHRSAYYRHKRTSCDTQKKMHECSECGSMFNFKLSMHNHMWVTHGVIPEGTKFHQCQHCPEKFILKKNFKKHLVSHTKKLSYPCTMCSFASHHKTKLQAHMKVQHEVDEISFHEVYPGGSGTAAIARRLEGEVNSSAWDEDPGIIAEKLLEVLLTMAVRTQFENNNEVGVFSKLTNAYCLVAIGGSEVFYSVFESELADTIPVVHSSIAGCRIIGRLTVGNRHGLLVPSSTTDQELQHLRNSLPDSVKIMRVEERLSALGNVIACNDYVALVHPDLDKETEEILADVLNVEVFRQTVAEQVLVGSYSIISNQGGIVHPKTSIQDQDELSSLLQIPLVAGTVNRGSDVVGAGMVVNDWCAFCGLDTTSTEISVIESIFKLNDAQPSAITTQMRSSLIESMT</sequence>
<evidence type="ECO:0000256" key="4">
    <source>
        <dbReference type="ARBA" id="ARBA00023242"/>
    </source>
</evidence>
<evidence type="ECO:0000256" key="5">
    <source>
        <dbReference type="ARBA" id="ARBA00062592"/>
    </source>
</evidence>
<evidence type="ECO:0000259" key="9">
    <source>
        <dbReference type="PROSITE" id="PS50157"/>
    </source>
</evidence>
<evidence type="ECO:0000313" key="10">
    <source>
        <dbReference type="EMBL" id="CAD7246922.1"/>
    </source>
</evidence>
<dbReference type="EMBL" id="LR900792">
    <property type="protein sequence ID" value="CAD7246922.1"/>
    <property type="molecule type" value="Genomic_DNA"/>
</dbReference>
<dbReference type="CDD" id="cd00527">
    <property type="entry name" value="IF6"/>
    <property type="match status" value="1"/>
</dbReference>
<keyword evidence="1 6" id="KW-0963">Cytoplasm</keyword>
<dbReference type="EMBL" id="CAJPEV010001275">
    <property type="protein sequence ID" value="CAG0891803.1"/>
    <property type="molecule type" value="Genomic_DNA"/>
</dbReference>
<dbReference type="Pfam" id="PF01912">
    <property type="entry name" value="eIF-6"/>
    <property type="match status" value="1"/>
</dbReference>
<evidence type="ECO:0000256" key="1">
    <source>
        <dbReference type="ARBA" id="ARBA00022490"/>
    </source>
</evidence>
<dbReference type="SUPFAM" id="SSF57667">
    <property type="entry name" value="beta-beta-alpha zinc fingers"/>
    <property type="match status" value="3"/>
</dbReference>
<dbReference type="GO" id="GO:0008270">
    <property type="term" value="F:zinc ion binding"/>
    <property type="evidence" value="ECO:0007669"/>
    <property type="project" value="UniProtKB-KW"/>
</dbReference>
<dbReference type="GO" id="GO:0042273">
    <property type="term" value="P:ribosomal large subunit biogenesis"/>
    <property type="evidence" value="ECO:0007669"/>
    <property type="project" value="UniProtKB-UniRule"/>
</dbReference>
<dbReference type="HAMAP" id="MF_00032">
    <property type="entry name" value="eIF_6"/>
    <property type="match status" value="1"/>
</dbReference>
<feature type="domain" description="C2H2-type" evidence="9">
    <location>
        <begin position="672"/>
        <end position="701"/>
    </location>
</feature>
<dbReference type="GO" id="GO:0042256">
    <property type="term" value="P:cytosolic ribosome assembly"/>
    <property type="evidence" value="ECO:0007669"/>
    <property type="project" value="UniProtKB-UniRule"/>
</dbReference>
<dbReference type="PROSITE" id="PS50157">
    <property type="entry name" value="ZINC_FINGER_C2H2_2"/>
    <property type="match status" value="5"/>
</dbReference>
<feature type="compositionally biased region" description="Basic and acidic residues" evidence="8">
    <location>
        <begin position="170"/>
        <end position="182"/>
    </location>
</feature>
<keyword evidence="3 6" id="KW-0648">Protein biosynthesis</keyword>
<feature type="compositionally biased region" description="Polar residues" evidence="8">
    <location>
        <begin position="149"/>
        <end position="158"/>
    </location>
</feature>
<evidence type="ECO:0000256" key="3">
    <source>
        <dbReference type="ARBA" id="ARBA00022917"/>
    </source>
</evidence>
<reference evidence="10" key="1">
    <citation type="submission" date="2020-11" db="EMBL/GenBank/DDBJ databases">
        <authorList>
            <person name="Tran Van P."/>
        </authorList>
    </citation>
    <scope>NUCLEOTIDE SEQUENCE</scope>
</reference>
<organism evidence="10">
    <name type="scientific">Darwinula stevensoni</name>
    <dbReference type="NCBI Taxonomy" id="69355"/>
    <lineage>
        <taxon>Eukaryota</taxon>
        <taxon>Metazoa</taxon>
        <taxon>Ecdysozoa</taxon>
        <taxon>Arthropoda</taxon>
        <taxon>Crustacea</taxon>
        <taxon>Oligostraca</taxon>
        <taxon>Ostracoda</taxon>
        <taxon>Podocopa</taxon>
        <taxon>Podocopida</taxon>
        <taxon>Darwinulocopina</taxon>
        <taxon>Darwinuloidea</taxon>
        <taxon>Darwinulidae</taxon>
        <taxon>Darwinula</taxon>
    </lineage>
</organism>
<keyword evidence="2 6" id="KW-0396">Initiation factor</keyword>
<dbReference type="InterPro" id="IPR013087">
    <property type="entry name" value="Znf_C2H2_type"/>
</dbReference>
<evidence type="ECO:0000256" key="7">
    <source>
        <dbReference type="PROSITE-ProRule" id="PRU00042"/>
    </source>
</evidence>
<comment type="subunit">
    <text evidence="5">Monomer. Associates with the 60S ribosomal subunit. Interacts with RACK1. Interacts with DICER1, AGO2, TARBP2, MOV10 and RPL7A; they form a large RNA-induced silencing complex (RISC).</text>
</comment>
<dbReference type="SUPFAM" id="SSF55909">
    <property type="entry name" value="Pentein"/>
    <property type="match status" value="1"/>
</dbReference>
<evidence type="ECO:0000313" key="11">
    <source>
        <dbReference type="Proteomes" id="UP000677054"/>
    </source>
</evidence>
<comment type="subcellular location">
    <subcellularLocation>
        <location evidence="6">Cytoplasm</location>
    </subcellularLocation>
    <subcellularLocation>
        <location evidence="6">Nucleus</location>
        <location evidence="6">Nucleolus</location>
    </subcellularLocation>
    <text evidence="6">Shuttles between cytoplasm and nucleus/nucleolus.</text>
</comment>
<keyword evidence="11" id="KW-1185">Reference proteome</keyword>
<gene>
    <name evidence="6" type="primary">EIF6</name>
    <name evidence="10" type="ORF">DSTB1V02_LOCUS6764</name>
</gene>
<keyword evidence="6" id="KW-0690">Ribosome biogenesis</keyword>
<comment type="similarity">
    <text evidence="6">Belongs to the eIF-6 family.</text>
</comment>
<dbReference type="Gene3D" id="3.30.160.60">
    <property type="entry name" value="Classic Zinc Finger"/>
    <property type="match status" value="3"/>
</dbReference>
<dbReference type="NCBIfam" id="TIGR00323">
    <property type="entry name" value="eIF-6"/>
    <property type="match status" value="1"/>
</dbReference>